<evidence type="ECO:0000313" key="2">
    <source>
        <dbReference type="Proteomes" id="UP001159363"/>
    </source>
</evidence>
<name>A0ABQ9HIA8_9NEOP</name>
<dbReference type="EMBL" id="JARBHB010000005">
    <property type="protein sequence ID" value="KAJ8883959.1"/>
    <property type="molecule type" value="Genomic_DNA"/>
</dbReference>
<accession>A0ABQ9HIA8</accession>
<proteinExistence type="predicted"/>
<gene>
    <name evidence="1" type="ORF">PR048_015815</name>
</gene>
<organism evidence="1 2">
    <name type="scientific">Dryococelus australis</name>
    <dbReference type="NCBI Taxonomy" id="614101"/>
    <lineage>
        <taxon>Eukaryota</taxon>
        <taxon>Metazoa</taxon>
        <taxon>Ecdysozoa</taxon>
        <taxon>Arthropoda</taxon>
        <taxon>Hexapoda</taxon>
        <taxon>Insecta</taxon>
        <taxon>Pterygota</taxon>
        <taxon>Neoptera</taxon>
        <taxon>Polyneoptera</taxon>
        <taxon>Phasmatodea</taxon>
        <taxon>Verophasmatodea</taxon>
        <taxon>Anareolatae</taxon>
        <taxon>Phasmatidae</taxon>
        <taxon>Eurycanthinae</taxon>
        <taxon>Dryococelus</taxon>
    </lineage>
</organism>
<protein>
    <submittedName>
        <fullName evidence="1">Uncharacterized protein</fullName>
    </submittedName>
</protein>
<sequence>MIHSTPDNKCGSSTMVPQPTVHEAYANFSTTTHSLADGLVRQLPLRCLVYETPVDTEEDLDAWVDATAGIITYVHSAFERVRQLLCFAVNCVS</sequence>
<keyword evidence="2" id="KW-1185">Reference proteome</keyword>
<evidence type="ECO:0000313" key="1">
    <source>
        <dbReference type="EMBL" id="KAJ8883959.1"/>
    </source>
</evidence>
<reference evidence="1 2" key="1">
    <citation type="submission" date="2023-02" db="EMBL/GenBank/DDBJ databases">
        <title>LHISI_Scaffold_Assembly.</title>
        <authorList>
            <person name="Stuart O.P."/>
            <person name="Cleave R."/>
            <person name="Magrath M.J.L."/>
            <person name="Mikheyev A.S."/>
        </authorList>
    </citation>
    <scope>NUCLEOTIDE SEQUENCE [LARGE SCALE GENOMIC DNA]</scope>
    <source>
        <strain evidence="1">Daus_M_001</strain>
        <tissue evidence="1">Leg muscle</tissue>
    </source>
</reference>
<dbReference type="Proteomes" id="UP001159363">
    <property type="component" value="Chromosome 4"/>
</dbReference>
<comment type="caution">
    <text evidence="1">The sequence shown here is derived from an EMBL/GenBank/DDBJ whole genome shotgun (WGS) entry which is preliminary data.</text>
</comment>